<gene>
    <name evidence="3" type="ORF">HUF19_00415</name>
</gene>
<feature type="region of interest" description="Disordered" evidence="1">
    <location>
        <begin position="90"/>
        <end position="113"/>
    </location>
</feature>
<name>A0ABY6A6Z5_9GAMM</name>
<dbReference type="InterPro" id="IPR025392">
    <property type="entry name" value="DUF4124"/>
</dbReference>
<protein>
    <submittedName>
        <fullName evidence="3">DUF4124 domain-containing protein</fullName>
    </submittedName>
</protein>
<feature type="domain" description="DUF4124" evidence="2">
    <location>
        <begin position="40"/>
        <end position="84"/>
    </location>
</feature>
<organism evidence="3 4">
    <name type="scientific">Thalassolituus hydrocarboniclasticus</name>
    <dbReference type="NCBI Taxonomy" id="2742796"/>
    <lineage>
        <taxon>Bacteria</taxon>
        <taxon>Pseudomonadati</taxon>
        <taxon>Pseudomonadota</taxon>
        <taxon>Gammaproteobacteria</taxon>
        <taxon>Oceanospirillales</taxon>
        <taxon>Oceanospirillaceae</taxon>
        <taxon>Thalassolituus</taxon>
    </lineage>
</organism>
<evidence type="ECO:0000259" key="2">
    <source>
        <dbReference type="Pfam" id="PF13511"/>
    </source>
</evidence>
<dbReference type="Pfam" id="PF13511">
    <property type="entry name" value="DUF4124"/>
    <property type="match status" value="1"/>
</dbReference>
<accession>A0ABY6A6Z5</accession>
<evidence type="ECO:0000313" key="3">
    <source>
        <dbReference type="EMBL" id="UXD86004.1"/>
    </source>
</evidence>
<keyword evidence="4" id="KW-1185">Reference proteome</keyword>
<dbReference type="Proteomes" id="UP001065322">
    <property type="component" value="Chromosome"/>
</dbReference>
<evidence type="ECO:0000256" key="1">
    <source>
        <dbReference type="SAM" id="MobiDB-lite"/>
    </source>
</evidence>
<evidence type="ECO:0000313" key="4">
    <source>
        <dbReference type="Proteomes" id="UP001065322"/>
    </source>
</evidence>
<dbReference type="RefSeq" id="WP_260998003.1">
    <property type="nucleotide sequence ID" value="NZ_CP054475.1"/>
</dbReference>
<proteinExistence type="predicted"/>
<reference evidence="4" key="1">
    <citation type="submission" date="2020-06" db="EMBL/GenBank/DDBJ databases">
        <title>Thalassolituus marinus alknpb1M-1, a hydrocarbon-degrading bacterium isolated from the deep-sea overlying water using an in-situ strategy from the South China Sea basin.</title>
        <authorList>
            <person name="Dong C."/>
            <person name="Chen Y."/>
            <person name="Shao Z."/>
        </authorList>
    </citation>
    <scope>NUCLEOTIDE SEQUENCE [LARGE SCALE GENOMIC DNA]</scope>
    <source>
        <strain evidence="4">alknpb1M-1</strain>
    </source>
</reference>
<dbReference type="EMBL" id="CP054475">
    <property type="protein sequence ID" value="UXD86004.1"/>
    <property type="molecule type" value="Genomic_DNA"/>
</dbReference>
<sequence>MKSKIAFALVFLLLAIAAPYFIKGPDGKPLLSFEQTDGLLSSEDTRQTYYKWQDKSGVWHFGDDIPEGVTAQAVDIDTAANVVQSVKLTGKEGADSTENKTQQEPALTLPGLPMTVNPADIPKLLEDASNVQSLVDQHKKEIDQAR</sequence>